<proteinExistence type="predicted"/>
<dbReference type="AlphaFoldDB" id="A0A9Q1IY02"/>
<gene>
    <name evidence="2" type="ORF">SKAU_G00198920</name>
</gene>
<protein>
    <submittedName>
        <fullName evidence="2">Uncharacterized protein</fullName>
    </submittedName>
</protein>
<reference evidence="2" key="1">
    <citation type="journal article" date="2023" name="Science">
        <title>Genome structures resolve the early diversification of teleost fishes.</title>
        <authorList>
            <person name="Parey E."/>
            <person name="Louis A."/>
            <person name="Montfort J."/>
            <person name="Bouchez O."/>
            <person name="Roques C."/>
            <person name="Iampietro C."/>
            <person name="Lluch J."/>
            <person name="Castinel A."/>
            <person name="Donnadieu C."/>
            <person name="Desvignes T."/>
            <person name="Floi Bucao C."/>
            <person name="Jouanno E."/>
            <person name="Wen M."/>
            <person name="Mejri S."/>
            <person name="Dirks R."/>
            <person name="Jansen H."/>
            <person name="Henkel C."/>
            <person name="Chen W.J."/>
            <person name="Zahm M."/>
            <person name="Cabau C."/>
            <person name="Klopp C."/>
            <person name="Thompson A.W."/>
            <person name="Robinson-Rechavi M."/>
            <person name="Braasch I."/>
            <person name="Lecointre G."/>
            <person name="Bobe J."/>
            <person name="Postlethwait J.H."/>
            <person name="Berthelot C."/>
            <person name="Roest Crollius H."/>
            <person name="Guiguen Y."/>
        </authorList>
    </citation>
    <scope>NUCLEOTIDE SEQUENCE</scope>
    <source>
        <strain evidence="2">WJC10195</strain>
    </source>
</reference>
<accession>A0A9Q1IY02</accession>
<dbReference type="EMBL" id="JAINUF010000006">
    <property type="protein sequence ID" value="KAJ8357098.1"/>
    <property type="molecule type" value="Genomic_DNA"/>
</dbReference>
<evidence type="ECO:0000313" key="2">
    <source>
        <dbReference type="EMBL" id="KAJ8357098.1"/>
    </source>
</evidence>
<dbReference type="Proteomes" id="UP001152622">
    <property type="component" value="Chromosome 6"/>
</dbReference>
<evidence type="ECO:0000313" key="3">
    <source>
        <dbReference type="Proteomes" id="UP001152622"/>
    </source>
</evidence>
<comment type="caution">
    <text evidence="2">The sequence shown here is derived from an EMBL/GenBank/DDBJ whole genome shotgun (WGS) entry which is preliminary data.</text>
</comment>
<keyword evidence="3" id="KW-1185">Reference proteome</keyword>
<organism evidence="2 3">
    <name type="scientific">Synaphobranchus kaupii</name>
    <name type="common">Kaup's arrowtooth eel</name>
    <dbReference type="NCBI Taxonomy" id="118154"/>
    <lineage>
        <taxon>Eukaryota</taxon>
        <taxon>Metazoa</taxon>
        <taxon>Chordata</taxon>
        <taxon>Craniata</taxon>
        <taxon>Vertebrata</taxon>
        <taxon>Euteleostomi</taxon>
        <taxon>Actinopterygii</taxon>
        <taxon>Neopterygii</taxon>
        <taxon>Teleostei</taxon>
        <taxon>Anguilliformes</taxon>
        <taxon>Synaphobranchidae</taxon>
        <taxon>Synaphobranchus</taxon>
    </lineage>
</organism>
<evidence type="ECO:0000256" key="1">
    <source>
        <dbReference type="SAM" id="MobiDB-lite"/>
    </source>
</evidence>
<name>A0A9Q1IY02_SYNKA</name>
<feature type="region of interest" description="Disordered" evidence="1">
    <location>
        <begin position="1"/>
        <end position="22"/>
    </location>
</feature>
<sequence>MQTGSGEHLAGRATSMVPSGGALNYRRGRGEYLSVAEMKHTSWRSGQPGWWQRMEPRPVLVLKNGHGPRVVLLSSLKQTQLRTELSEAFHPVGPLSQQQAFRGTSGLSEYP</sequence>